<keyword evidence="1" id="KW-0732">Signal</keyword>
<feature type="chain" id="PRO_5046261869" description="Lipoprotein" evidence="1">
    <location>
        <begin position="28"/>
        <end position="224"/>
    </location>
</feature>
<reference evidence="3" key="1">
    <citation type="journal article" date="2019" name="Int. J. Syst. Evol. Microbiol.">
        <title>The Global Catalogue of Microorganisms (GCM) 10K type strain sequencing project: providing services to taxonomists for standard genome sequencing and annotation.</title>
        <authorList>
            <consortium name="The Broad Institute Genomics Platform"/>
            <consortium name="The Broad Institute Genome Sequencing Center for Infectious Disease"/>
            <person name="Wu L."/>
            <person name="Ma J."/>
        </authorList>
    </citation>
    <scope>NUCLEOTIDE SEQUENCE [LARGE SCALE GENOMIC DNA]</scope>
    <source>
        <strain evidence="3">CGMCC 1.10188</strain>
    </source>
</reference>
<dbReference type="InterPro" id="IPR031482">
    <property type="entry name" value="CBP_BcsN"/>
</dbReference>
<dbReference type="PROSITE" id="PS51257">
    <property type="entry name" value="PROKAR_LIPOPROTEIN"/>
    <property type="match status" value="1"/>
</dbReference>
<protein>
    <recommendedName>
        <fullName evidence="4">Lipoprotein</fullName>
    </recommendedName>
</protein>
<evidence type="ECO:0000313" key="2">
    <source>
        <dbReference type="EMBL" id="GGB26034.1"/>
    </source>
</evidence>
<evidence type="ECO:0000256" key="1">
    <source>
        <dbReference type="SAM" id="SignalP"/>
    </source>
</evidence>
<organism evidence="2 3">
    <name type="scientific">Tistrella bauzanensis</name>
    <dbReference type="NCBI Taxonomy" id="657419"/>
    <lineage>
        <taxon>Bacteria</taxon>
        <taxon>Pseudomonadati</taxon>
        <taxon>Pseudomonadota</taxon>
        <taxon>Alphaproteobacteria</taxon>
        <taxon>Geminicoccales</taxon>
        <taxon>Geminicoccaceae</taxon>
        <taxon>Tistrella</taxon>
    </lineage>
</organism>
<evidence type="ECO:0000313" key="3">
    <source>
        <dbReference type="Proteomes" id="UP000603352"/>
    </source>
</evidence>
<feature type="signal peptide" evidence="1">
    <location>
        <begin position="1"/>
        <end position="27"/>
    </location>
</feature>
<comment type="caution">
    <text evidence="2">The sequence shown here is derived from an EMBL/GenBank/DDBJ whole genome shotgun (WGS) entry which is preliminary data.</text>
</comment>
<dbReference type="Proteomes" id="UP000603352">
    <property type="component" value="Unassembled WGS sequence"/>
</dbReference>
<gene>
    <name evidence="2" type="ORF">GCM10011505_04070</name>
</gene>
<name>A0ABQ1IA43_9PROT</name>
<evidence type="ECO:0008006" key="4">
    <source>
        <dbReference type="Google" id="ProtNLM"/>
    </source>
</evidence>
<sequence length="224" mass="24754">MADPAKRMRGRGAMLFIAATLMLGACASDRDGPSPTPIMEAGGWSRVSPLEALSRLAAAPDPLLVVQMEAKNGSELHQRSVLPNRSVEPGQNRLEVDLWLRRTDSLWALADLQVEPPRQRFSQETVEALLAKEFPDLDARISAVPRRNAYGRYGFAVARRPLGVSCIFTWQRLQDETGLLPRHIAGFDITFRACDPVLGPEDLLAGYDTLQIRPETGVVGYGYR</sequence>
<proteinExistence type="predicted"/>
<dbReference type="Pfam" id="PF17038">
    <property type="entry name" value="CBP_BcsN"/>
    <property type="match status" value="1"/>
</dbReference>
<dbReference type="RefSeq" id="WP_188574351.1">
    <property type="nucleotide sequence ID" value="NZ_BMDZ01000002.1"/>
</dbReference>
<accession>A0ABQ1IA43</accession>
<dbReference type="EMBL" id="BMDZ01000002">
    <property type="protein sequence ID" value="GGB26034.1"/>
    <property type="molecule type" value="Genomic_DNA"/>
</dbReference>
<keyword evidence="3" id="KW-1185">Reference proteome</keyword>